<feature type="region of interest" description="Disordered" evidence="2">
    <location>
        <begin position="180"/>
        <end position="224"/>
    </location>
</feature>
<sequence length="327" mass="36324">MSICWSRTPCNQDLLPDLTQVTSEELQVGSNDDDQAIQGKLAECKRHKAKVQEEAWLAEEAWLEAERQEQAWLKEERACTEAEAQRLEAAHKAEEARKAAESQQADALVGGLTRAGSNVEVMNPWCLHCSQMNTTCLCNTNSRKKHLACNQCNELKEHCQWLVKGETGQGAGLVINKGKRKANVTSPHAREKKKRSRQPSAKVLKGVGDKEVDLEEGPSTKKTSAQMECLIKAMEHVTNNMAGLAMVQKEASRNFYQFAQSYETYVKEHLKFLVLDVPSDWDTTNKEDQDAEGLNEELAGLREEEEESQSQSESGDQTGASSAGSQA</sequence>
<dbReference type="STRING" id="870435.A0A0C3NLE8"/>
<organism evidence="3 4">
    <name type="scientific">Pisolithus tinctorius Marx 270</name>
    <dbReference type="NCBI Taxonomy" id="870435"/>
    <lineage>
        <taxon>Eukaryota</taxon>
        <taxon>Fungi</taxon>
        <taxon>Dikarya</taxon>
        <taxon>Basidiomycota</taxon>
        <taxon>Agaricomycotina</taxon>
        <taxon>Agaricomycetes</taxon>
        <taxon>Agaricomycetidae</taxon>
        <taxon>Boletales</taxon>
        <taxon>Sclerodermatineae</taxon>
        <taxon>Pisolithaceae</taxon>
        <taxon>Pisolithus</taxon>
    </lineage>
</organism>
<dbReference type="AlphaFoldDB" id="A0A0C3NLE8"/>
<feature type="region of interest" description="Disordered" evidence="2">
    <location>
        <begin position="280"/>
        <end position="327"/>
    </location>
</feature>
<evidence type="ECO:0000313" key="3">
    <source>
        <dbReference type="EMBL" id="KIN96445.1"/>
    </source>
</evidence>
<dbReference type="Proteomes" id="UP000054217">
    <property type="component" value="Unassembled WGS sequence"/>
</dbReference>
<evidence type="ECO:0000256" key="1">
    <source>
        <dbReference type="SAM" id="Coils"/>
    </source>
</evidence>
<accession>A0A0C3NLE8</accession>
<proteinExistence type="predicted"/>
<dbReference type="HOGENOM" id="CLU_048923_1_0_1"/>
<dbReference type="OrthoDB" id="2709995at2759"/>
<evidence type="ECO:0000313" key="4">
    <source>
        <dbReference type="Proteomes" id="UP000054217"/>
    </source>
</evidence>
<gene>
    <name evidence="3" type="ORF">M404DRAFT_33241</name>
</gene>
<evidence type="ECO:0000256" key="2">
    <source>
        <dbReference type="SAM" id="MobiDB-lite"/>
    </source>
</evidence>
<dbReference type="InParanoid" id="A0A0C3NLE8"/>
<protein>
    <submittedName>
        <fullName evidence="3">Uncharacterized protein</fullName>
    </submittedName>
</protein>
<reference evidence="3 4" key="1">
    <citation type="submission" date="2014-04" db="EMBL/GenBank/DDBJ databases">
        <authorList>
            <consortium name="DOE Joint Genome Institute"/>
            <person name="Kuo A."/>
            <person name="Kohler A."/>
            <person name="Costa M.D."/>
            <person name="Nagy L.G."/>
            <person name="Floudas D."/>
            <person name="Copeland A."/>
            <person name="Barry K.W."/>
            <person name="Cichocki N."/>
            <person name="Veneault-Fourrey C."/>
            <person name="LaButti K."/>
            <person name="Lindquist E.A."/>
            <person name="Lipzen A."/>
            <person name="Lundell T."/>
            <person name="Morin E."/>
            <person name="Murat C."/>
            <person name="Sun H."/>
            <person name="Tunlid A."/>
            <person name="Henrissat B."/>
            <person name="Grigoriev I.V."/>
            <person name="Hibbett D.S."/>
            <person name="Martin F."/>
            <person name="Nordberg H.P."/>
            <person name="Cantor M.N."/>
            <person name="Hua S.X."/>
        </authorList>
    </citation>
    <scope>NUCLEOTIDE SEQUENCE [LARGE SCALE GENOMIC DNA]</scope>
    <source>
        <strain evidence="3 4">Marx 270</strain>
    </source>
</reference>
<dbReference type="EMBL" id="KN832046">
    <property type="protein sequence ID" value="KIN96445.1"/>
    <property type="molecule type" value="Genomic_DNA"/>
</dbReference>
<feature type="compositionally biased region" description="Polar residues" evidence="2">
    <location>
        <begin position="318"/>
        <end position="327"/>
    </location>
</feature>
<name>A0A0C3NLE8_PISTI</name>
<feature type="coiled-coil region" evidence="1">
    <location>
        <begin position="77"/>
        <end position="104"/>
    </location>
</feature>
<reference evidence="4" key="2">
    <citation type="submission" date="2015-01" db="EMBL/GenBank/DDBJ databases">
        <title>Evolutionary Origins and Diversification of the Mycorrhizal Mutualists.</title>
        <authorList>
            <consortium name="DOE Joint Genome Institute"/>
            <consortium name="Mycorrhizal Genomics Consortium"/>
            <person name="Kohler A."/>
            <person name="Kuo A."/>
            <person name="Nagy L.G."/>
            <person name="Floudas D."/>
            <person name="Copeland A."/>
            <person name="Barry K.W."/>
            <person name="Cichocki N."/>
            <person name="Veneault-Fourrey C."/>
            <person name="LaButti K."/>
            <person name="Lindquist E.A."/>
            <person name="Lipzen A."/>
            <person name="Lundell T."/>
            <person name="Morin E."/>
            <person name="Murat C."/>
            <person name="Riley R."/>
            <person name="Ohm R."/>
            <person name="Sun H."/>
            <person name="Tunlid A."/>
            <person name="Henrissat B."/>
            <person name="Grigoriev I.V."/>
            <person name="Hibbett D.S."/>
            <person name="Martin F."/>
        </authorList>
    </citation>
    <scope>NUCLEOTIDE SEQUENCE [LARGE SCALE GENOMIC DNA]</scope>
    <source>
        <strain evidence="4">Marx 270</strain>
    </source>
</reference>
<keyword evidence="1" id="KW-0175">Coiled coil</keyword>
<keyword evidence="4" id="KW-1185">Reference proteome</keyword>